<keyword evidence="5 7" id="KW-1133">Transmembrane helix</keyword>
<dbReference type="InterPro" id="IPR000515">
    <property type="entry name" value="MetI-like"/>
</dbReference>
<dbReference type="InterPro" id="IPR035906">
    <property type="entry name" value="MetI-like_sf"/>
</dbReference>
<dbReference type="EMBL" id="LGTO01000005">
    <property type="protein sequence ID" value="KNE21319.1"/>
    <property type="molecule type" value="Genomic_DNA"/>
</dbReference>
<accession>A0A0L0QRU3</accession>
<feature type="transmembrane region" description="Helical" evidence="7">
    <location>
        <begin position="208"/>
        <end position="229"/>
    </location>
</feature>
<organism evidence="9 10">
    <name type="scientific">Virgibacillus pantothenticus</name>
    <dbReference type="NCBI Taxonomy" id="1473"/>
    <lineage>
        <taxon>Bacteria</taxon>
        <taxon>Bacillati</taxon>
        <taxon>Bacillota</taxon>
        <taxon>Bacilli</taxon>
        <taxon>Bacillales</taxon>
        <taxon>Bacillaceae</taxon>
        <taxon>Virgibacillus</taxon>
    </lineage>
</organism>
<feature type="transmembrane region" description="Helical" evidence="7">
    <location>
        <begin position="163"/>
        <end position="183"/>
    </location>
</feature>
<keyword evidence="10" id="KW-1185">Reference proteome</keyword>
<keyword evidence="6 7" id="KW-0472">Membrane</keyword>
<dbReference type="CDD" id="cd06261">
    <property type="entry name" value="TM_PBP2"/>
    <property type="match status" value="1"/>
</dbReference>
<proteinExistence type="inferred from homology"/>
<feature type="transmembrane region" description="Helical" evidence="7">
    <location>
        <begin position="269"/>
        <end position="290"/>
    </location>
</feature>
<feature type="domain" description="ABC transmembrane type-1" evidence="8">
    <location>
        <begin position="73"/>
        <end position="287"/>
    </location>
</feature>
<dbReference type="GO" id="GO:0005886">
    <property type="term" value="C:plasma membrane"/>
    <property type="evidence" value="ECO:0007669"/>
    <property type="project" value="UniProtKB-SubCell"/>
</dbReference>
<evidence type="ECO:0000256" key="5">
    <source>
        <dbReference type="ARBA" id="ARBA00022989"/>
    </source>
</evidence>
<dbReference type="Proteomes" id="UP000036780">
    <property type="component" value="Unassembled WGS sequence"/>
</dbReference>
<evidence type="ECO:0000256" key="2">
    <source>
        <dbReference type="ARBA" id="ARBA00022448"/>
    </source>
</evidence>
<gene>
    <name evidence="9" type="ORF">AFK71_06495</name>
</gene>
<dbReference type="GeneID" id="66872952"/>
<evidence type="ECO:0000256" key="7">
    <source>
        <dbReference type="RuleBase" id="RU363032"/>
    </source>
</evidence>
<keyword evidence="4 7" id="KW-0812">Transmembrane</keyword>
<evidence type="ECO:0000313" key="9">
    <source>
        <dbReference type="EMBL" id="KNE21319.1"/>
    </source>
</evidence>
<comment type="subcellular location">
    <subcellularLocation>
        <location evidence="1 7">Cell membrane</location>
        <topology evidence="1 7">Multi-pass membrane protein</topology>
    </subcellularLocation>
</comment>
<feature type="transmembrane region" description="Helical" evidence="7">
    <location>
        <begin position="110"/>
        <end position="131"/>
    </location>
</feature>
<dbReference type="SUPFAM" id="SSF161098">
    <property type="entry name" value="MetI-like"/>
    <property type="match status" value="1"/>
</dbReference>
<comment type="similarity">
    <text evidence="7">Belongs to the binding-protein-dependent transport system permease family.</text>
</comment>
<evidence type="ECO:0000313" key="10">
    <source>
        <dbReference type="Proteomes" id="UP000036780"/>
    </source>
</evidence>
<keyword evidence="3" id="KW-1003">Cell membrane</keyword>
<name>A0A0L0QRU3_VIRPA</name>
<dbReference type="PANTHER" id="PTHR30193:SF37">
    <property type="entry name" value="INNER MEMBRANE ABC TRANSPORTER PERMEASE PROTEIN YCJO"/>
    <property type="match status" value="1"/>
</dbReference>
<protein>
    <submittedName>
        <fullName evidence="9">ABC transporter permease</fullName>
    </submittedName>
</protein>
<evidence type="ECO:0000256" key="6">
    <source>
        <dbReference type="ARBA" id="ARBA00023136"/>
    </source>
</evidence>
<feature type="transmembrane region" description="Helical" evidence="7">
    <location>
        <begin position="12"/>
        <end position="34"/>
    </location>
</feature>
<dbReference type="Gene3D" id="1.10.3720.10">
    <property type="entry name" value="MetI-like"/>
    <property type="match status" value="1"/>
</dbReference>
<sequence>MLNEKPTWEKTLKAGLYLLPALLIIGVFNLYPIVKSFFMSFYTDYDYFEDTVYERGLDNYTYIFTDEAFWESMSNTFIYVLGVVPISIVLSLGIAIMLNQSIRLRGLFRTIYFIPFVTSVVAVSIVWRWIFHTEYGVLNYFLGFFGINAIEWLTDPQWAMPSLIILAVWKGLGYNIIIFLAGLQNVSKQYYLAAQIDGASKWERFKNVTVPLISPTTFFISIVSIINAFKVFDEVFALFGGQPGPAGSAQTIVYYIFNRFYQDWDFGVASAAAYMLFLVIFVFTLIQLYVGKKKVNY</sequence>
<dbReference type="PANTHER" id="PTHR30193">
    <property type="entry name" value="ABC TRANSPORTER PERMEASE PROTEIN"/>
    <property type="match status" value="1"/>
</dbReference>
<keyword evidence="2 7" id="KW-0813">Transport</keyword>
<comment type="caution">
    <text evidence="9">The sequence shown here is derived from an EMBL/GenBank/DDBJ whole genome shotgun (WGS) entry which is preliminary data.</text>
</comment>
<evidence type="ECO:0000256" key="1">
    <source>
        <dbReference type="ARBA" id="ARBA00004651"/>
    </source>
</evidence>
<reference evidence="10" key="1">
    <citation type="submission" date="2015-07" db="EMBL/GenBank/DDBJ databases">
        <title>Fjat-10053 dsm26.</title>
        <authorList>
            <person name="Liu B."/>
            <person name="Wang J."/>
            <person name="Zhu Y."/>
            <person name="Liu G."/>
            <person name="Chen Q."/>
            <person name="Chen Z."/>
            <person name="Lan J."/>
            <person name="Che J."/>
            <person name="Ge C."/>
            <person name="Shi H."/>
            <person name="Pan Z."/>
            <person name="Liu X."/>
        </authorList>
    </citation>
    <scope>NUCLEOTIDE SEQUENCE [LARGE SCALE GENOMIC DNA]</scope>
    <source>
        <strain evidence="10">DSM 26</strain>
    </source>
</reference>
<dbReference type="AlphaFoldDB" id="A0A0L0QRU3"/>
<feature type="transmembrane region" description="Helical" evidence="7">
    <location>
        <begin position="77"/>
        <end position="98"/>
    </location>
</feature>
<evidence type="ECO:0000259" key="8">
    <source>
        <dbReference type="PROSITE" id="PS50928"/>
    </source>
</evidence>
<dbReference type="RefSeq" id="WP_050350741.1">
    <property type="nucleotide sequence ID" value="NZ_BOSN01000004.1"/>
</dbReference>
<evidence type="ECO:0000256" key="4">
    <source>
        <dbReference type="ARBA" id="ARBA00022692"/>
    </source>
</evidence>
<dbReference type="PATRIC" id="fig|1473.5.peg.4308"/>
<dbReference type="Pfam" id="PF00528">
    <property type="entry name" value="BPD_transp_1"/>
    <property type="match status" value="1"/>
</dbReference>
<dbReference type="GO" id="GO:0055085">
    <property type="term" value="P:transmembrane transport"/>
    <property type="evidence" value="ECO:0007669"/>
    <property type="project" value="InterPro"/>
</dbReference>
<dbReference type="PROSITE" id="PS50928">
    <property type="entry name" value="ABC_TM1"/>
    <property type="match status" value="1"/>
</dbReference>
<dbReference type="InterPro" id="IPR051393">
    <property type="entry name" value="ABC_transporter_permease"/>
</dbReference>
<evidence type="ECO:0000256" key="3">
    <source>
        <dbReference type="ARBA" id="ARBA00022475"/>
    </source>
</evidence>